<dbReference type="EMBL" id="AJIL01004001">
    <property type="protein sequence ID" value="KNE87828.1"/>
    <property type="molecule type" value="Genomic_DNA"/>
</dbReference>
<reference evidence="2" key="1">
    <citation type="submission" date="2014-03" db="EMBL/GenBank/DDBJ databases">
        <title>The Genome Sequence of Puccinia striiformis f. sp. tritici PST-78.</title>
        <authorList>
            <consortium name="The Broad Institute Genome Sequencing Platform"/>
            <person name="Cuomo C."/>
            <person name="Hulbert S."/>
            <person name="Chen X."/>
            <person name="Walker B."/>
            <person name="Young S.K."/>
            <person name="Zeng Q."/>
            <person name="Gargeya S."/>
            <person name="Fitzgerald M."/>
            <person name="Haas B."/>
            <person name="Abouelleil A."/>
            <person name="Alvarado L."/>
            <person name="Arachchi H.M."/>
            <person name="Berlin A.M."/>
            <person name="Chapman S.B."/>
            <person name="Goldberg J."/>
            <person name="Griggs A."/>
            <person name="Gujja S."/>
            <person name="Hansen M."/>
            <person name="Howarth C."/>
            <person name="Imamovic A."/>
            <person name="Larimer J."/>
            <person name="McCowan C."/>
            <person name="Montmayeur A."/>
            <person name="Murphy C."/>
            <person name="Neiman D."/>
            <person name="Pearson M."/>
            <person name="Priest M."/>
            <person name="Roberts A."/>
            <person name="Saif S."/>
            <person name="Shea T."/>
            <person name="Sisk P."/>
            <person name="Sykes S."/>
            <person name="Wortman J."/>
            <person name="Nusbaum C."/>
            <person name="Birren B."/>
        </authorList>
    </citation>
    <scope>NUCLEOTIDE SEQUENCE [LARGE SCALE GENOMIC DNA]</scope>
    <source>
        <strain evidence="2">race PST-78</strain>
    </source>
</reference>
<name>A0A0L0ULD8_9BASI</name>
<evidence type="ECO:0000313" key="2">
    <source>
        <dbReference type="Proteomes" id="UP000054564"/>
    </source>
</evidence>
<dbReference type="AlphaFoldDB" id="A0A0L0ULD8"/>
<comment type="caution">
    <text evidence="1">The sequence shown here is derived from an EMBL/GenBank/DDBJ whole genome shotgun (WGS) entry which is preliminary data.</text>
</comment>
<dbReference type="STRING" id="1165861.A0A0L0ULD8"/>
<sequence>MVLDESAQKVLTDLKRKRGVIKASLTRARNFINTFNPREQAITLVEFRQEELPQISRKFDEIQCQIELIDVDNFEENEQAREAFENDYYAVRSEMQELINQEKSHNSSM</sequence>
<evidence type="ECO:0008006" key="3">
    <source>
        <dbReference type="Google" id="ProtNLM"/>
    </source>
</evidence>
<dbReference type="Proteomes" id="UP000054564">
    <property type="component" value="Unassembled WGS sequence"/>
</dbReference>
<feature type="non-terminal residue" evidence="1">
    <location>
        <position position="109"/>
    </location>
</feature>
<protein>
    <recommendedName>
        <fullName evidence="3">Tubulin-specific chaperone A</fullName>
    </recommendedName>
</protein>
<evidence type="ECO:0000313" key="1">
    <source>
        <dbReference type="EMBL" id="KNE87828.1"/>
    </source>
</evidence>
<keyword evidence="2" id="KW-1185">Reference proteome</keyword>
<gene>
    <name evidence="1" type="ORF">PSTG_18781</name>
</gene>
<proteinExistence type="predicted"/>
<organism evidence="1 2">
    <name type="scientific">Puccinia striiformis f. sp. tritici PST-78</name>
    <dbReference type="NCBI Taxonomy" id="1165861"/>
    <lineage>
        <taxon>Eukaryota</taxon>
        <taxon>Fungi</taxon>
        <taxon>Dikarya</taxon>
        <taxon>Basidiomycota</taxon>
        <taxon>Pucciniomycotina</taxon>
        <taxon>Pucciniomycetes</taxon>
        <taxon>Pucciniales</taxon>
        <taxon>Pucciniaceae</taxon>
        <taxon>Puccinia</taxon>
    </lineage>
</organism>
<accession>A0A0L0ULD8</accession>